<dbReference type="Proteomes" id="UP001518925">
    <property type="component" value="Unassembled WGS sequence"/>
</dbReference>
<evidence type="ECO:0000259" key="2">
    <source>
        <dbReference type="Pfam" id="PF00501"/>
    </source>
</evidence>
<gene>
    <name evidence="4" type="ORF">JR050_10105</name>
</gene>
<dbReference type="RefSeq" id="WP_204203367.1">
    <property type="nucleotide sequence ID" value="NZ_JAFELM010000028.1"/>
</dbReference>
<dbReference type="PANTHER" id="PTHR43439:SF1">
    <property type="entry name" value="PHENYLACETATE-COENZYME A LIGASE"/>
    <property type="match status" value="1"/>
</dbReference>
<name>A0ABS2DHQ3_9BACI</name>
<dbReference type="SUPFAM" id="SSF56801">
    <property type="entry name" value="Acetyl-CoA synthetase-like"/>
    <property type="match status" value="1"/>
</dbReference>
<evidence type="ECO:0000313" key="5">
    <source>
        <dbReference type="Proteomes" id="UP001518925"/>
    </source>
</evidence>
<comment type="caution">
    <text evidence="4">The sequence shown here is derived from an EMBL/GenBank/DDBJ whole genome shotgun (WGS) entry which is preliminary data.</text>
</comment>
<evidence type="ECO:0000256" key="1">
    <source>
        <dbReference type="PIRNR" id="PIRNR006444"/>
    </source>
</evidence>
<dbReference type="CDD" id="cd05913">
    <property type="entry name" value="PaaK"/>
    <property type="match status" value="1"/>
</dbReference>
<feature type="domain" description="AMP-dependent synthetase/ligase" evidence="2">
    <location>
        <begin position="125"/>
        <end position="285"/>
    </location>
</feature>
<comment type="pathway">
    <text evidence="1">Aromatic compound metabolism; phenylacetate degradation.</text>
</comment>
<dbReference type="Gene3D" id="3.30.300.30">
    <property type="match status" value="1"/>
</dbReference>
<reference evidence="4 5" key="1">
    <citation type="submission" date="2021-02" db="EMBL/GenBank/DDBJ databases">
        <title>Bacillus sp. RD4P76, an endophyte from a halophyte.</title>
        <authorList>
            <person name="Sun J.-Q."/>
        </authorList>
    </citation>
    <scope>NUCLEOTIDE SEQUENCE [LARGE SCALE GENOMIC DNA]</scope>
    <source>
        <strain evidence="4 5">RD4P76</strain>
    </source>
</reference>
<dbReference type="Pfam" id="PF14535">
    <property type="entry name" value="AMP-binding_C_2"/>
    <property type="match status" value="1"/>
</dbReference>
<keyword evidence="5" id="KW-1185">Reference proteome</keyword>
<dbReference type="InterPro" id="IPR000873">
    <property type="entry name" value="AMP-dep_synth/lig_dom"/>
</dbReference>
<proteinExistence type="inferred from homology"/>
<dbReference type="InterPro" id="IPR045851">
    <property type="entry name" value="AMP-bd_C_sf"/>
</dbReference>
<evidence type="ECO:0000313" key="4">
    <source>
        <dbReference type="EMBL" id="MBM6618021.1"/>
    </source>
</evidence>
<dbReference type="PIRSF" id="PIRSF006444">
    <property type="entry name" value="PaaK"/>
    <property type="match status" value="1"/>
</dbReference>
<dbReference type="EMBL" id="JAFELM010000028">
    <property type="protein sequence ID" value="MBM6618021.1"/>
    <property type="molecule type" value="Genomic_DNA"/>
</dbReference>
<dbReference type="InterPro" id="IPR011880">
    <property type="entry name" value="PA_CoA_ligase"/>
</dbReference>
<accession>A0ABS2DHQ3</accession>
<organism evidence="4 5">
    <name type="scientific">Bacillus suaedaesalsae</name>
    <dbReference type="NCBI Taxonomy" id="2810349"/>
    <lineage>
        <taxon>Bacteria</taxon>
        <taxon>Bacillati</taxon>
        <taxon>Bacillota</taxon>
        <taxon>Bacilli</taxon>
        <taxon>Bacillales</taxon>
        <taxon>Bacillaceae</taxon>
        <taxon>Bacillus</taxon>
    </lineage>
</organism>
<keyword evidence="1" id="KW-0547">Nucleotide-binding</keyword>
<protein>
    <recommendedName>
        <fullName evidence="1">Phenylacetate-coenzyme A ligase</fullName>
        <ecNumber evidence="1">6.2.1.30</ecNumber>
    </recommendedName>
    <alternativeName>
        <fullName evidence="1">Phenylacetyl-CoA ligase</fullName>
    </alternativeName>
</protein>
<dbReference type="InterPro" id="IPR028154">
    <property type="entry name" value="AMP-dep_Lig_C"/>
</dbReference>
<dbReference type="PANTHER" id="PTHR43439">
    <property type="entry name" value="PHENYLACETATE-COENZYME A LIGASE"/>
    <property type="match status" value="1"/>
</dbReference>
<keyword evidence="1" id="KW-0436">Ligase</keyword>
<dbReference type="EC" id="6.2.1.30" evidence="1"/>
<comment type="catalytic activity">
    <reaction evidence="1">
        <text>2-phenylacetate + ATP + CoA = phenylacetyl-CoA + AMP + diphosphate</text>
        <dbReference type="Rhea" id="RHEA:20956"/>
        <dbReference type="ChEBI" id="CHEBI:18401"/>
        <dbReference type="ChEBI" id="CHEBI:30616"/>
        <dbReference type="ChEBI" id="CHEBI:33019"/>
        <dbReference type="ChEBI" id="CHEBI:57287"/>
        <dbReference type="ChEBI" id="CHEBI:57390"/>
        <dbReference type="ChEBI" id="CHEBI:456215"/>
        <dbReference type="EC" id="6.2.1.30"/>
    </reaction>
</comment>
<dbReference type="Pfam" id="PF00501">
    <property type="entry name" value="AMP-binding"/>
    <property type="match status" value="1"/>
</dbReference>
<evidence type="ECO:0000259" key="3">
    <source>
        <dbReference type="Pfam" id="PF14535"/>
    </source>
</evidence>
<dbReference type="Gene3D" id="3.40.50.12780">
    <property type="entry name" value="N-terminal domain of ligase-like"/>
    <property type="match status" value="1"/>
</dbReference>
<comment type="similarity">
    <text evidence="1">Belongs to the phenylacetyl-CoA ligase family.</text>
</comment>
<dbReference type="InterPro" id="IPR051414">
    <property type="entry name" value="Adenylate-forming_Reductase"/>
</dbReference>
<sequence>MILHEIETASRGEIEKLQLERLQETVKRVCEKVPFYKEKFEEFGVASGDIQSIRDIIKLPFTVKSDLRNHYPFGLFAVEQKELVRVHASSGTSGKPTVVGYTKNDIKSWSEIVARAIATAGGSPGEFLHNAYGYGLFTGGLGLHFGSEELGMVTVPVSGGNTDRQIALIEDFKPTVICATPSYVLNIAERMEELGNDPRNTSLKYGVFGAEPWSEEMRRTLEDKLGIKACDIYGLSEVIGPGVSMECHEAQNGLHVAEDHFFVEVVDPKTMQPVPDGEDGELVFTSLTKEAFPVIRYRTGDIASLTRDKCSCGRTTIRMSRVKGRIDDMLIIRGVNVFPSQIEHFLLTVNEIVPHYQIHLTQKGSLLNVELHVEVDEEFYKSINGNLSHEYVSHLSNRIYCIIKNQCLVSIEVKVHKPKSIPRSEGKAVRVVDRTKESLEV</sequence>
<dbReference type="InterPro" id="IPR042099">
    <property type="entry name" value="ANL_N_sf"/>
</dbReference>
<feature type="domain" description="AMP-dependent ligase C-terminal" evidence="3">
    <location>
        <begin position="334"/>
        <end position="434"/>
    </location>
</feature>
<comment type="function">
    <text evidence="1">Catalyzes the activation of phenylacetic acid (PA) to phenylacetyl-CoA (PA-CoA).</text>
</comment>